<name>A0A1V9AD53_SACPI</name>
<keyword evidence="3" id="KW-1185">Reference proteome</keyword>
<comment type="caution">
    <text evidence="2">The sequence shown here is derived from an EMBL/GenBank/DDBJ whole genome shotgun (WGS) entry which is preliminary data.</text>
</comment>
<evidence type="ECO:0000259" key="1">
    <source>
        <dbReference type="Pfam" id="PF00561"/>
    </source>
</evidence>
<dbReference type="PRINTS" id="PR00111">
    <property type="entry name" value="ABHYDROLASE"/>
</dbReference>
<dbReference type="GO" id="GO:0016020">
    <property type="term" value="C:membrane"/>
    <property type="evidence" value="ECO:0007669"/>
    <property type="project" value="TreeGrafter"/>
</dbReference>
<organism evidence="2 3">
    <name type="scientific">Saccharomonospora piscinae</name>
    <dbReference type="NCBI Taxonomy" id="687388"/>
    <lineage>
        <taxon>Bacteria</taxon>
        <taxon>Bacillati</taxon>
        <taxon>Actinomycetota</taxon>
        <taxon>Actinomycetes</taxon>
        <taxon>Pseudonocardiales</taxon>
        <taxon>Pseudonocardiaceae</taxon>
        <taxon>Saccharomonospora</taxon>
    </lineage>
</organism>
<gene>
    <name evidence="2" type="ORF">B1813_03100</name>
</gene>
<dbReference type="STRING" id="1962155.B1813_03100"/>
<dbReference type="AlphaFoldDB" id="A0A1V9AD53"/>
<proteinExistence type="predicted"/>
<dbReference type="InterPro" id="IPR029058">
    <property type="entry name" value="AB_hydrolase_fold"/>
</dbReference>
<dbReference type="PANTHER" id="PTHR43798">
    <property type="entry name" value="MONOACYLGLYCEROL LIPASE"/>
    <property type="match status" value="1"/>
</dbReference>
<dbReference type="EMBL" id="MWIH01000002">
    <property type="protein sequence ID" value="OQO95057.1"/>
    <property type="molecule type" value="Genomic_DNA"/>
</dbReference>
<sequence length="302" mass="32649">MPAVNVLDSIVSYHEAGAGQPIVFLHGNPTSSYLWRHVLTATGPAGRVLAPDLIGMGESGKPDIAYTFDDHARYLAAWLDALKLDSVVLVGHDWGGALACDWAARNPDRIRGLALTEAIVKPMSWREFPEGGREMFRLLKTPGVGEEMVLERNVFVDEVLPATVATPLSTADLDVYRAPYPTPATRRPLLQWPRSMPLGGDPADVVARVESYDRWLATSSDVPKLLVTFQHGPGTMMGPDMIAWCAENIAGLDIVEHDLVAGHHTPEDQPDAIGGSLVAWLDEHGLCSPRSRPHGATKGSAS</sequence>
<dbReference type="RefSeq" id="WP_081190449.1">
    <property type="nucleotide sequence ID" value="NZ_MWIH01000002.1"/>
</dbReference>
<dbReference type="InterPro" id="IPR000073">
    <property type="entry name" value="AB_hydrolase_1"/>
</dbReference>
<feature type="domain" description="AB hydrolase-1" evidence="1">
    <location>
        <begin position="21"/>
        <end position="161"/>
    </location>
</feature>
<evidence type="ECO:0000313" key="2">
    <source>
        <dbReference type="EMBL" id="OQO95057.1"/>
    </source>
</evidence>
<dbReference type="PANTHER" id="PTHR43798:SF33">
    <property type="entry name" value="HYDROLASE, PUTATIVE (AFU_ORTHOLOGUE AFUA_2G14860)-RELATED"/>
    <property type="match status" value="1"/>
</dbReference>
<dbReference type="NCBIfam" id="NF002938">
    <property type="entry name" value="PRK03592.1"/>
    <property type="match status" value="1"/>
</dbReference>
<dbReference type="Proteomes" id="UP000192591">
    <property type="component" value="Unassembled WGS sequence"/>
</dbReference>
<evidence type="ECO:0000313" key="3">
    <source>
        <dbReference type="Proteomes" id="UP000192591"/>
    </source>
</evidence>
<dbReference type="SUPFAM" id="SSF53474">
    <property type="entry name" value="alpha/beta-Hydrolases"/>
    <property type="match status" value="1"/>
</dbReference>
<dbReference type="Gene3D" id="3.40.50.1820">
    <property type="entry name" value="alpha/beta hydrolase"/>
    <property type="match status" value="1"/>
</dbReference>
<dbReference type="InterPro" id="IPR000639">
    <property type="entry name" value="Epox_hydrolase-like"/>
</dbReference>
<dbReference type="GO" id="GO:0046464">
    <property type="term" value="P:acylglycerol catabolic process"/>
    <property type="evidence" value="ECO:0007669"/>
    <property type="project" value="TreeGrafter"/>
</dbReference>
<dbReference type="GO" id="GO:0047372">
    <property type="term" value="F:monoacylglycerol lipase activity"/>
    <property type="evidence" value="ECO:0007669"/>
    <property type="project" value="TreeGrafter"/>
</dbReference>
<dbReference type="PRINTS" id="PR00412">
    <property type="entry name" value="EPOXHYDRLASE"/>
</dbReference>
<reference evidence="2 3" key="1">
    <citation type="submission" date="2017-02" db="EMBL/GenBank/DDBJ databases">
        <title>Draft genome of Saccharomonospora sp. 154.</title>
        <authorList>
            <person name="Alonso-Carmona G.S."/>
            <person name="De La Haba R."/>
            <person name="Vera-Gargallo B."/>
            <person name="Sandoval-Trujillo A.H."/>
            <person name="Ramirez-Duran N."/>
            <person name="Ventosa A."/>
        </authorList>
    </citation>
    <scope>NUCLEOTIDE SEQUENCE [LARGE SCALE GENOMIC DNA]</scope>
    <source>
        <strain evidence="2 3">LRS4.154</strain>
    </source>
</reference>
<accession>A0A1V9AD53</accession>
<dbReference type="Pfam" id="PF00561">
    <property type="entry name" value="Abhydrolase_1"/>
    <property type="match status" value="1"/>
</dbReference>
<dbReference type="InterPro" id="IPR050266">
    <property type="entry name" value="AB_hydrolase_sf"/>
</dbReference>
<protein>
    <submittedName>
        <fullName evidence="2">Haloalkane dehalogenase</fullName>
    </submittedName>
</protein>